<evidence type="ECO:0000313" key="2">
    <source>
        <dbReference type="EMBL" id="KAJ4848009.1"/>
    </source>
</evidence>
<reference evidence="2" key="1">
    <citation type="submission" date="2022-02" db="EMBL/GenBank/DDBJ databases">
        <authorList>
            <person name="Henning P.M."/>
            <person name="McCubbin A.G."/>
            <person name="Shore J.S."/>
        </authorList>
    </citation>
    <scope>NUCLEOTIDE SEQUENCE</scope>
    <source>
        <strain evidence="2">F60SS</strain>
        <tissue evidence="2">Leaves</tissue>
    </source>
</reference>
<dbReference type="Pfam" id="PF24068">
    <property type="entry name" value="TPD1_C"/>
    <property type="match status" value="1"/>
</dbReference>
<dbReference type="Proteomes" id="UP001141552">
    <property type="component" value="Unassembled WGS sequence"/>
</dbReference>
<dbReference type="EMBL" id="JAKUCV010001027">
    <property type="protein sequence ID" value="KAJ4848009.1"/>
    <property type="molecule type" value="Genomic_DNA"/>
</dbReference>
<keyword evidence="1" id="KW-0732">Signal</keyword>
<dbReference type="InterPro" id="IPR040361">
    <property type="entry name" value="TPD1"/>
</dbReference>
<proteinExistence type="predicted"/>
<evidence type="ECO:0000313" key="3">
    <source>
        <dbReference type="Proteomes" id="UP001141552"/>
    </source>
</evidence>
<comment type="caution">
    <text evidence="2">The sequence shown here is derived from an EMBL/GenBank/DDBJ whole genome shotgun (WGS) entry which is preliminary data.</text>
</comment>
<dbReference type="OrthoDB" id="600752at2759"/>
<gene>
    <name evidence="2" type="ORF">Tsubulata_009337</name>
</gene>
<sequence length="150" mass="16494">MGFQSATNVDPSIFLKQDDLCLLINGNPLQAFASVNFSYAWDPPFLLLPNNSMIPILWFRLRHPPKDSINRSGDGGGGSGRFFALGHCPLCLDACNIAFLSIFISLQVVWSSEELLNLAQKLTPQAQLGKTRSILESSDIRTWQATLASP</sequence>
<keyword evidence="3" id="KW-1185">Reference proteome</keyword>
<accession>A0A9Q0JNB8</accession>
<protein>
    <submittedName>
        <fullName evidence="2">Uncharacterized protein</fullName>
    </submittedName>
</protein>
<name>A0A9Q0JNB8_9ROSI</name>
<reference evidence="2" key="2">
    <citation type="journal article" date="2023" name="Plants (Basel)">
        <title>Annotation of the Turnera subulata (Passifloraceae) Draft Genome Reveals the S-Locus Evolved after the Divergence of Turneroideae from Passifloroideae in a Stepwise Manner.</title>
        <authorList>
            <person name="Henning P.M."/>
            <person name="Roalson E.H."/>
            <person name="Mir W."/>
            <person name="McCubbin A.G."/>
            <person name="Shore J.S."/>
        </authorList>
    </citation>
    <scope>NUCLEOTIDE SEQUENCE</scope>
    <source>
        <strain evidence="2">F60SS</strain>
    </source>
</reference>
<evidence type="ECO:0000256" key="1">
    <source>
        <dbReference type="ARBA" id="ARBA00022729"/>
    </source>
</evidence>
<dbReference type="AlphaFoldDB" id="A0A9Q0JNB8"/>
<organism evidence="2 3">
    <name type="scientific">Turnera subulata</name>
    <dbReference type="NCBI Taxonomy" id="218843"/>
    <lineage>
        <taxon>Eukaryota</taxon>
        <taxon>Viridiplantae</taxon>
        <taxon>Streptophyta</taxon>
        <taxon>Embryophyta</taxon>
        <taxon>Tracheophyta</taxon>
        <taxon>Spermatophyta</taxon>
        <taxon>Magnoliopsida</taxon>
        <taxon>eudicotyledons</taxon>
        <taxon>Gunneridae</taxon>
        <taxon>Pentapetalae</taxon>
        <taxon>rosids</taxon>
        <taxon>fabids</taxon>
        <taxon>Malpighiales</taxon>
        <taxon>Passifloraceae</taxon>
        <taxon>Turnera</taxon>
    </lineage>
</organism>